<sequence length="67" mass="7878">MARPDRALVRHDDIAATLSAPTRTLRQEDGRVRYWGWVEREGRWLRVVVEPDGETVLNAFWDRGFKP</sequence>
<protein>
    <submittedName>
        <fullName evidence="1">Uncharacterized protein</fullName>
    </submittedName>
</protein>
<dbReference type="AlphaFoldDB" id="A0A858R4E1"/>
<reference evidence="1" key="1">
    <citation type="submission" date="2020-04" db="EMBL/GenBank/DDBJ databases">
        <title>A desert anoxygenic phototrophic bacterium fixes CO2 using RubisCO under aerobic conditions.</title>
        <authorList>
            <person name="Tang K."/>
        </authorList>
    </citation>
    <scope>NUCLEOTIDE SEQUENCE [LARGE SCALE GENOMIC DNA]</scope>
    <source>
        <strain evidence="1">MIMtkB3</strain>
    </source>
</reference>
<dbReference type="Proteomes" id="UP000501891">
    <property type="component" value="Chromosome"/>
</dbReference>
<gene>
    <name evidence="1" type="ORF">HHL28_03295</name>
</gene>
<dbReference type="KEGG" id="acru:HHL28_03295"/>
<proteinExistence type="predicted"/>
<evidence type="ECO:0000313" key="2">
    <source>
        <dbReference type="Proteomes" id="UP000501891"/>
    </source>
</evidence>
<evidence type="ECO:0000313" key="1">
    <source>
        <dbReference type="EMBL" id="QJE72255.1"/>
    </source>
</evidence>
<dbReference type="EMBL" id="CP051775">
    <property type="protein sequence ID" value="QJE72255.1"/>
    <property type="molecule type" value="Genomic_DNA"/>
</dbReference>
<name>A0A858R4E1_9PROT</name>
<accession>A0A858R4E1</accession>
<keyword evidence="2" id="KW-1185">Reference proteome</keyword>
<organism evidence="1 2">
    <name type="scientific">Aerophototrophica crusticola</name>
    <dbReference type="NCBI Taxonomy" id="1709002"/>
    <lineage>
        <taxon>Bacteria</taxon>
        <taxon>Pseudomonadati</taxon>
        <taxon>Pseudomonadota</taxon>
        <taxon>Alphaproteobacteria</taxon>
        <taxon>Rhodospirillales</taxon>
        <taxon>Rhodospirillaceae</taxon>
        <taxon>Aerophototrophica</taxon>
    </lineage>
</organism>